<organism evidence="2 3">
    <name type="scientific">Microterricola gilva</name>
    <dbReference type="NCBI Taxonomy" id="393267"/>
    <lineage>
        <taxon>Bacteria</taxon>
        <taxon>Bacillati</taxon>
        <taxon>Actinomycetota</taxon>
        <taxon>Actinomycetes</taxon>
        <taxon>Micrococcales</taxon>
        <taxon>Microbacteriaceae</taxon>
        <taxon>Microterricola</taxon>
    </lineage>
</organism>
<reference evidence="2 3" key="1">
    <citation type="submission" date="2019-02" db="EMBL/GenBank/DDBJ databases">
        <title>Sequencing the genomes of 1000 actinobacteria strains.</title>
        <authorList>
            <person name="Klenk H.-P."/>
        </authorList>
    </citation>
    <scope>NUCLEOTIDE SEQUENCE [LARGE SCALE GENOMIC DNA]</scope>
    <source>
        <strain evidence="2 3">DSM 18319</strain>
    </source>
</reference>
<gene>
    <name evidence="2" type="ORF">EV379_0573</name>
</gene>
<dbReference type="AlphaFoldDB" id="A0A4Q8AKC4"/>
<dbReference type="EMBL" id="SHLC01000001">
    <property type="protein sequence ID" value="RZU64279.1"/>
    <property type="molecule type" value="Genomic_DNA"/>
</dbReference>
<feature type="region of interest" description="Disordered" evidence="1">
    <location>
        <begin position="311"/>
        <end position="349"/>
    </location>
</feature>
<evidence type="ECO:0000256" key="1">
    <source>
        <dbReference type="SAM" id="MobiDB-lite"/>
    </source>
</evidence>
<comment type="caution">
    <text evidence="2">The sequence shown here is derived from an EMBL/GenBank/DDBJ whole genome shotgun (WGS) entry which is preliminary data.</text>
</comment>
<sequence>MADAGGKTAGMELGYWLAQHNGIAHTRQALAAGFTRYAIRASVDSGVCSRIRRDWLAMSTAPHDVRLAAGLGGRVACLGVAKRLGLWHLDDGLEHVSVARNAVVPASRGVRLHWGEGPIPLTRFALVEPIENALVHIAECQPFENALVVWDSALNQRRVSEAALTRLHLRSAAARAVQAVCSGLADSGLETLPVVRLAASGIHVAQQILLEGTASTDSSGIDSCCRSTASASTPLPSSGAPTSRTIACSRFGATRCSATTTRRSCSSGHASRPKSCALSHSGCISLTPAQGDSAVPGTESAETSLRAREILTNGGAAAGRRRGGGATARRAPRCGGSGCRVRRAAPRTP</sequence>
<feature type="compositionally biased region" description="Basic residues" evidence="1">
    <location>
        <begin position="340"/>
        <end position="349"/>
    </location>
</feature>
<proteinExistence type="predicted"/>
<name>A0A4Q8AKC4_9MICO</name>
<evidence type="ECO:0000313" key="2">
    <source>
        <dbReference type="EMBL" id="RZU64279.1"/>
    </source>
</evidence>
<evidence type="ECO:0000313" key="3">
    <source>
        <dbReference type="Proteomes" id="UP000291483"/>
    </source>
</evidence>
<accession>A0A4Q8AKC4</accession>
<protein>
    <submittedName>
        <fullName evidence="2">Uncharacterized protein</fullName>
    </submittedName>
</protein>
<keyword evidence="3" id="KW-1185">Reference proteome</keyword>
<dbReference type="Proteomes" id="UP000291483">
    <property type="component" value="Unassembled WGS sequence"/>
</dbReference>